<name>A0A2P6NUR8_9EUKA</name>
<keyword evidence="3 7" id="KW-0812">Transmembrane</keyword>
<protein>
    <recommendedName>
        <fullName evidence="10">THH1/TOM1/TOM3 domain-containing protein</fullName>
    </recommendedName>
</protein>
<evidence type="ECO:0000256" key="4">
    <source>
        <dbReference type="ARBA" id="ARBA00022989"/>
    </source>
</evidence>
<evidence type="ECO:0000256" key="2">
    <source>
        <dbReference type="ARBA" id="ARBA00004656"/>
    </source>
</evidence>
<keyword evidence="5 7" id="KW-0472">Membrane</keyword>
<keyword evidence="6" id="KW-0458">Lysosome</keyword>
<feature type="transmembrane region" description="Helical" evidence="7">
    <location>
        <begin position="138"/>
        <end position="159"/>
    </location>
</feature>
<sequence>MVSLVALDSYSFWLTPLYAGIVLFVGFQLIRIIYYRYDFFPMLTSSRHKLRSFQVGFLVQLFFWALIRFFFFLLLDIINDGINAEEEGIGWFCSFGILYWLPFNIQFSTFSLLVIYYAHILQSQKAQWKHFKKIYGAIWAVINFLFLAANCVWVGLRVYYYTIGEFEPPRWLLITHMVFIGFVFFVLVTIIALYGWKTARVMKNNPSLVQTRLLAKISFPKILFVSFSLFVLFGSRCVYDWVFAARPYDNIVIQSGNTKKELFMFMGFFFWEIVPTILVLVLFGKVSATGLGAWSKSTVSVFEKQTKYAAIPHSDTSYLPKSQLFNDPRRYESDEESSPLNRSINPTMYGSSASPVNAHPYPVHTVNA</sequence>
<dbReference type="PANTHER" id="PTHR15146">
    <property type="entry name" value="INTEGRAL MEMBRANE PROTEIN GPR137"/>
    <property type="match status" value="1"/>
</dbReference>
<keyword evidence="9" id="KW-1185">Reference proteome</keyword>
<feature type="transmembrane region" description="Helical" evidence="7">
    <location>
        <begin position="171"/>
        <end position="196"/>
    </location>
</feature>
<feature type="transmembrane region" description="Helical" evidence="7">
    <location>
        <begin position="97"/>
        <end position="118"/>
    </location>
</feature>
<dbReference type="InterPro" id="IPR029723">
    <property type="entry name" value="GPR137"/>
</dbReference>
<comment type="subcellular location">
    <subcellularLocation>
        <location evidence="1">Endomembrane system</location>
        <topology evidence="1">Multi-pass membrane protein</topology>
    </subcellularLocation>
    <subcellularLocation>
        <location evidence="2">Lysosome membrane</location>
    </subcellularLocation>
</comment>
<evidence type="ECO:0000256" key="6">
    <source>
        <dbReference type="ARBA" id="ARBA00023228"/>
    </source>
</evidence>
<feature type="transmembrane region" description="Helical" evidence="7">
    <location>
        <begin position="55"/>
        <end position="77"/>
    </location>
</feature>
<keyword evidence="4 7" id="KW-1133">Transmembrane helix</keyword>
<dbReference type="OrthoDB" id="17570at2759"/>
<dbReference type="PANTHER" id="PTHR15146:SF3">
    <property type="entry name" value="THH1_TOM1_TOM3 DOMAIN-CONTAINING PROTEIN"/>
    <property type="match status" value="1"/>
</dbReference>
<evidence type="ECO:0000256" key="1">
    <source>
        <dbReference type="ARBA" id="ARBA00004127"/>
    </source>
</evidence>
<comment type="caution">
    <text evidence="8">The sequence shown here is derived from an EMBL/GenBank/DDBJ whole genome shotgun (WGS) entry which is preliminary data.</text>
</comment>
<proteinExistence type="predicted"/>
<accession>A0A2P6NUR8</accession>
<reference evidence="8 9" key="1">
    <citation type="journal article" date="2018" name="Genome Biol. Evol.">
        <title>Multiple Roots of Fruiting Body Formation in Amoebozoa.</title>
        <authorList>
            <person name="Hillmann F."/>
            <person name="Forbes G."/>
            <person name="Novohradska S."/>
            <person name="Ferling I."/>
            <person name="Riege K."/>
            <person name="Groth M."/>
            <person name="Westermann M."/>
            <person name="Marz M."/>
            <person name="Spaller T."/>
            <person name="Winckler T."/>
            <person name="Schaap P."/>
            <person name="Glockner G."/>
        </authorList>
    </citation>
    <scope>NUCLEOTIDE SEQUENCE [LARGE SCALE GENOMIC DNA]</scope>
    <source>
        <strain evidence="8 9">Jena</strain>
    </source>
</reference>
<dbReference type="InParanoid" id="A0A2P6NUR8"/>
<dbReference type="GO" id="GO:1904263">
    <property type="term" value="P:positive regulation of TORC1 signaling"/>
    <property type="evidence" value="ECO:0007669"/>
    <property type="project" value="TreeGrafter"/>
</dbReference>
<evidence type="ECO:0000256" key="5">
    <source>
        <dbReference type="ARBA" id="ARBA00023136"/>
    </source>
</evidence>
<dbReference type="Proteomes" id="UP000241769">
    <property type="component" value="Unassembled WGS sequence"/>
</dbReference>
<organism evidence="8 9">
    <name type="scientific">Planoprotostelium fungivorum</name>
    <dbReference type="NCBI Taxonomy" id="1890364"/>
    <lineage>
        <taxon>Eukaryota</taxon>
        <taxon>Amoebozoa</taxon>
        <taxon>Evosea</taxon>
        <taxon>Variosea</taxon>
        <taxon>Cavosteliida</taxon>
        <taxon>Cavosteliaceae</taxon>
        <taxon>Planoprotostelium</taxon>
    </lineage>
</organism>
<evidence type="ECO:0008006" key="10">
    <source>
        <dbReference type="Google" id="ProtNLM"/>
    </source>
</evidence>
<feature type="transmembrane region" description="Helical" evidence="7">
    <location>
        <begin position="262"/>
        <end position="283"/>
    </location>
</feature>
<evidence type="ECO:0000313" key="9">
    <source>
        <dbReference type="Proteomes" id="UP000241769"/>
    </source>
</evidence>
<dbReference type="EMBL" id="MDYQ01000018">
    <property type="protein sequence ID" value="PRP87717.1"/>
    <property type="molecule type" value="Genomic_DNA"/>
</dbReference>
<dbReference type="GO" id="GO:0012505">
    <property type="term" value="C:endomembrane system"/>
    <property type="evidence" value="ECO:0007669"/>
    <property type="project" value="UniProtKB-SubCell"/>
</dbReference>
<dbReference type="AlphaFoldDB" id="A0A2P6NUR8"/>
<evidence type="ECO:0000313" key="8">
    <source>
        <dbReference type="EMBL" id="PRP87717.1"/>
    </source>
</evidence>
<evidence type="ECO:0000256" key="3">
    <source>
        <dbReference type="ARBA" id="ARBA00022692"/>
    </source>
</evidence>
<gene>
    <name evidence="8" type="ORF">PROFUN_02417</name>
</gene>
<evidence type="ECO:0000256" key="7">
    <source>
        <dbReference type="SAM" id="Phobius"/>
    </source>
</evidence>
<dbReference type="GO" id="GO:0005765">
    <property type="term" value="C:lysosomal membrane"/>
    <property type="evidence" value="ECO:0007669"/>
    <property type="project" value="UniProtKB-SubCell"/>
</dbReference>
<feature type="transmembrane region" description="Helical" evidence="7">
    <location>
        <begin position="12"/>
        <end position="34"/>
    </location>
</feature>
<dbReference type="FunCoup" id="A0A2P6NUR8">
    <property type="interactions" value="3"/>
</dbReference>
<feature type="transmembrane region" description="Helical" evidence="7">
    <location>
        <begin position="222"/>
        <end position="242"/>
    </location>
</feature>